<dbReference type="Proteomes" id="UP001147782">
    <property type="component" value="Unassembled WGS sequence"/>
</dbReference>
<dbReference type="RefSeq" id="XP_056549587.1">
    <property type="nucleotide sequence ID" value="XM_056703627.1"/>
</dbReference>
<evidence type="ECO:0000313" key="2">
    <source>
        <dbReference type="EMBL" id="KAJ5358301.1"/>
    </source>
</evidence>
<sequence>MPAPLLENHSVATQFNDLHNALYAIPPVYNEEPDRSEGLGSATSIGVSGGPLDLDPTEPEFFVPEPSPLNDDEPPGDSQEPTANPAPSPTADYPDFATAPVALGSLPPDTLAAALIDQLVTYYGCDTGSYQILTPTGPT</sequence>
<evidence type="ECO:0000313" key="3">
    <source>
        <dbReference type="Proteomes" id="UP001147782"/>
    </source>
</evidence>
<comment type="caution">
    <text evidence="2">The sequence shown here is derived from an EMBL/GenBank/DDBJ whole genome shotgun (WGS) entry which is preliminary data.</text>
</comment>
<dbReference type="GeneID" id="81442806"/>
<accession>A0A9W9UXC8</accession>
<name>A0A9W9UXC8_9EURO</name>
<feature type="region of interest" description="Disordered" evidence="1">
    <location>
        <begin position="29"/>
        <end position="99"/>
    </location>
</feature>
<keyword evidence="3" id="KW-1185">Reference proteome</keyword>
<reference evidence="2" key="2">
    <citation type="journal article" date="2023" name="IMA Fungus">
        <title>Comparative genomic study of the Penicillium genus elucidates a diverse pangenome and 15 lateral gene transfer events.</title>
        <authorList>
            <person name="Petersen C."/>
            <person name="Sorensen T."/>
            <person name="Nielsen M.R."/>
            <person name="Sondergaard T.E."/>
            <person name="Sorensen J.L."/>
            <person name="Fitzpatrick D.A."/>
            <person name="Frisvad J.C."/>
            <person name="Nielsen K.L."/>
        </authorList>
    </citation>
    <scope>NUCLEOTIDE SEQUENCE</scope>
    <source>
        <strain evidence="2">IBT 29864</strain>
    </source>
</reference>
<organism evidence="2 3">
    <name type="scientific">Penicillium cataractarum</name>
    <dbReference type="NCBI Taxonomy" id="2100454"/>
    <lineage>
        <taxon>Eukaryota</taxon>
        <taxon>Fungi</taxon>
        <taxon>Dikarya</taxon>
        <taxon>Ascomycota</taxon>
        <taxon>Pezizomycotina</taxon>
        <taxon>Eurotiomycetes</taxon>
        <taxon>Eurotiomycetidae</taxon>
        <taxon>Eurotiales</taxon>
        <taxon>Aspergillaceae</taxon>
        <taxon>Penicillium</taxon>
    </lineage>
</organism>
<dbReference type="AlphaFoldDB" id="A0A9W9UXC8"/>
<reference evidence="2" key="1">
    <citation type="submission" date="2022-11" db="EMBL/GenBank/DDBJ databases">
        <authorList>
            <person name="Petersen C."/>
        </authorList>
    </citation>
    <scope>NUCLEOTIDE SEQUENCE</scope>
    <source>
        <strain evidence="2">IBT 29864</strain>
    </source>
</reference>
<protein>
    <submittedName>
        <fullName evidence="2">Uncharacterized protein</fullName>
    </submittedName>
</protein>
<proteinExistence type="predicted"/>
<dbReference type="EMBL" id="JAPZBS010000009">
    <property type="protein sequence ID" value="KAJ5358301.1"/>
    <property type="molecule type" value="Genomic_DNA"/>
</dbReference>
<gene>
    <name evidence="2" type="ORF">N7496_010714</name>
</gene>
<evidence type="ECO:0000256" key="1">
    <source>
        <dbReference type="SAM" id="MobiDB-lite"/>
    </source>
</evidence>